<dbReference type="PANTHER" id="PTHR39338">
    <property type="entry name" value="BLL5662 PROTEIN-RELATED"/>
    <property type="match status" value="1"/>
</dbReference>
<sequence>MFLDFLYELRGRQVPVGTQEAVALGRALAAGLHDSSLEGFYHVARALCVHSEAHLDDFDLAFAKHFRGVHVEAKKIAEELKAWLQDPKQLRQLSEEEKAMIEALDLDEVLRQFEERLREQKERHDGGNRWIGTGGTSPFGRAGFHPSGISMGGGSGGKSAIHTADARKYRSYRSDITLDVRTIEVALRKLRGFEREGAVEELDIEGTIDATARNAGELEVVTRPPRRPNTRVLLMMDVGGSMDPYAHAVSQLFSAAKRATHWKELRTYYFHNCVYGKVYKTEGFQDPVSVRDLIHECGKHYKLVMVGDASMAPYELLGAASWGDDAGTPGVGWLAMLREHFERSVWLNPDPPSGWSHGTVQIVKDVFPMYQLTLEGLGEAVAQLVRGGRTRR</sequence>
<evidence type="ECO:0000313" key="1">
    <source>
        <dbReference type="EMBL" id="TKD04456.1"/>
    </source>
</evidence>
<dbReference type="OrthoDB" id="9764216at2"/>
<dbReference type="InterPro" id="IPR008912">
    <property type="entry name" value="Uncharacterised_CoxE"/>
</dbReference>
<dbReference type="PANTHER" id="PTHR39338:SF7">
    <property type="entry name" value="BLL6692 PROTEIN"/>
    <property type="match status" value="1"/>
</dbReference>
<protein>
    <submittedName>
        <fullName evidence="1">VWA domain-containing protein</fullName>
    </submittedName>
</protein>
<proteinExistence type="predicted"/>
<dbReference type="AlphaFoldDB" id="A0A4U1JAF9"/>
<dbReference type="RefSeq" id="WP_136931181.1">
    <property type="nucleotide sequence ID" value="NZ_SSMQ01000024.1"/>
</dbReference>
<dbReference type="Proteomes" id="UP000309215">
    <property type="component" value="Unassembled WGS sequence"/>
</dbReference>
<reference evidence="1 2" key="1">
    <citation type="submission" date="2019-04" db="EMBL/GenBank/DDBJ databases">
        <authorList>
            <person name="Li Y."/>
            <person name="Wang J."/>
        </authorList>
    </citation>
    <scope>NUCLEOTIDE SEQUENCE [LARGE SCALE GENOMIC DNA]</scope>
    <source>
        <strain evidence="1 2">DSM 14668</strain>
    </source>
</reference>
<organism evidence="1 2">
    <name type="scientific">Polyangium fumosum</name>
    <dbReference type="NCBI Taxonomy" id="889272"/>
    <lineage>
        <taxon>Bacteria</taxon>
        <taxon>Pseudomonadati</taxon>
        <taxon>Myxococcota</taxon>
        <taxon>Polyangia</taxon>
        <taxon>Polyangiales</taxon>
        <taxon>Polyangiaceae</taxon>
        <taxon>Polyangium</taxon>
    </lineage>
</organism>
<dbReference type="EMBL" id="SSMQ01000024">
    <property type="protein sequence ID" value="TKD04456.1"/>
    <property type="molecule type" value="Genomic_DNA"/>
</dbReference>
<gene>
    <name evidence="1" type="ORF">E8A74_22865</name>
</gene>
<evidence type="ECO:0000313" key="2">
    <source>
        <dbReference type="Proteomes" id="UP000309215"/>
    </source>
</evidence>
<keyword evidence="2" id="KW-1185">Reference proteome</keyword>
<comment type="caution">
    <text evidence="1">The sequence shown here is derived from an EMBL/GenBank/DDBJ whole genome shotgun (WGS) entry which is preliminary data.</text>
</comment>
<accession>A0A4U1JAF9</accession>
<dbReference type="Pfam" id="PF05762">
    <property type="entry name" value="VWA_CoxE"/>
    <property type="match status" value="1"/>
</dbReference>
<name>A0A4U1JAF9_9BACT</name>